<evidence type="ECO:0000259" key="2">
    <source>
        <dbReference type="Pfam" id="PF08327"/>
    </source>
</evidence>
<accession>A0ABW3K2P3</accession>
<evidence type="ECO:0000313" key="3">
    <source>
        <dbReference type="EMBL" id="MFD1000071.1"/>
    </source>
</evidence>
<dbReference type="EMBL" id="JBHTKA010000003">
    <property type="protein sequence ID" value="MFD1000071.1"/>
    <property type="molecule type" value="Genomic_DNA"/>
</dbReference>
<dbReference type="PANTHER" id="PTHR36929:SF5">
    <property type="entry name" value="BLR6751 PROTEIN"/>
    <property type="match status" value="1"/>
</dbReference>
<dbReference type="RefSeq" id="WP_377579361.1">
    <property type="nucleotide sequence ID" value="NZ_JBHTKA010000003.1"/>
</dbReference>
<organism evidence="3 4">
    <name type="scientific">Ohtaekwangia kribbensis</name>
    <dbReference type="NCBI Taxonomy" id="688913"/>
    <lineage>
        <taxon>Bacteria</taxon>
        <taxon>Pseudomonadati</taxon>
        <taxon>Bacteroidota</taxon>
        <taxon>Cytophagia</taxon>
        <taxon>Cytophagales</taxon>
        <taxon>Fulvivirgaceae</taxon>
        <taxon>Ohtaekwangia</taxon>
    </lineage>
</organism>
<protein>
    <submittedName>
        <fullName evidence="3">SRPBCC family protein</fullName>
    </submittedName>
</protein>
<gene>
    <name evidence="3" type="ORF">ACFQ21_12180</name>
</gene>
<dbReference type="SUPFAM" id="SSF55961">
    <property type="entry name" value="Bet v1-like"/>
    <property type="match status" value="1"/>
</dbReference>
<evidence type="ECO:0000313" key="4">
    <source>
        <dbReference type="Proteomes" id="UP001597112"/>
    </source>
</evidence>
<dbReference type="CDD" id="cd08894">
    <property type="entry name" value="SRPBCC_CalC_Aha1-like_1"/>
    <property type="match status" value="1"/>
</dbReference>
<feature type="domain" description="Activator of Hsp90 ATPase homologue 1/2-like C-terminal" evidence="2">
    <location>
        <begin position="23"/>
        <end position="155"/>
    </location>
</feature>
<name>A0ABW3K2P3_9BACT</name>
<keyword evidence="4" id="KW-1185">Reference proteome</keyword>
<dbReference type="Pfam" id="PF08327">
    <property type="entry name" value="AHSA1"/>
    <property type="match status" value="1"/>
</dbReference>
<dbReference type="PANTHER" id="PTHR36929">
    <property type="entry name" value="ATTACHMENT SUBUNIT, PUTATIVE-RELATED"/>
    <property type="match status" value="1"/>
</dbReference>
<dbReference type="InterPro" id="IPR023393">
    <property type="entry name" value="START-like_dom_sf"/>
</dbReference>
<comment type="similarity">
    <text evidence="1">Belongs to the AHA1 family.</text>
</comment>
<proteinExistence type="inferred from homology"/>
<dbReference type="Proteomes" id="UP001597112">
    <property type="component" value="Unassembled WGS sequence"/>
</dbReference>
<dbReference type="Gene3D" id="3.30.530.20">
    <property type="match status" value="1"/>
</dbReference>
<comment type="caution">
    <text evidence="3">The sequence shown here is derived from an EMBL/GenBank/DDBJ whole genome shotgun (WGS) entry which is preliminary data.</text>
</comment>
<reference evidence="4" key="1">
    <citation type="journal article" date="2019" name="Int. J. Syst. Evol. Microbiol.">
        <title>The Global Catalogue of Microorganisms (GCM) 10K type strain sequencing project: providing services to taxonomists for standard genome sequencing and annotation.</title>
        <authorList>
            <consortium name="The Broad Institute Genomics Platform"/>
            <consortium name="The Broad Institute Genome Sequencing Center for Infectious Disease"/>
            <person name="Wu L."/>
            <person name="Ma J."/>
        </authorList>
    </citation>
    <scope>NUCLEOTIDE SEQUENCE [LARGE SCALE GENOMIC DNA]</scope>
    <source>
        <strain evidence="4">CCUG 58938</strain>
    </source>
</reference>
<evidence type="ECO:0000256" key="1">
    <source>
        <dbReference type="ARBA" id="ARBA00006817"/>
    </source>
</evidence>
<sequence>MTAKIETKQDTSDRELLMTRILDAPRDLVYEAWTNPKHIAQWWGPKGFTNTIYEMKVKPGGVWRFMMHGPDGTDYPNKVVFEEVIKAERLVYTHGSDDDNDPNSFHVTVTFEDQGKNTKLTMRMVLKSAAALAEAKKFGAVEGGNQTLDRLEAYLPTM</sequence>
<dbReference type="InterPro" id="IPR013538">
    <property type="entry name" value="ASHA1/2-like_C"/>
</dbReference>